<gene>
    <name evidence="4" type="ORF">PAUS00366_LOCUS720</name>
</gene>
<feature type="region of interest" description="Disordered" evidence="1">
    <location>
        <begin position="77"/>
        <end position="110"/>
    </location>
</feature>
<evidence type="ECO:0000256" key="3">
    <source>
        <dbReference type="SAM" id="SignalP"/>
    </source>
</evidence>
<feature type="compositionally biased region" description="Polar residues" evidence="1">
    <location>
        <begin position="89"/>
        <end position="110"/>
    </location>
</feature>
<dbReference type="EMBL" id="HBIX01000939">
    <property type="protein sequence ID" value="CAE0708000.1"/>
    <property type="molecule type" value="Transcribed_RNA"/>
</dbReference>
<keyword evidence="2" id="KW-0812">Transmembrane</keyword>
<keyword evidence="3" id="KW-0732">Signal</keyword>
<evidence type="ECO:0000256" key="1">
    <source>
        <dbReference type="SAM" id="MobiDB-lite"/>
    </source>
</evidence>
<proteinExistence type="predicted"/>
<name>A0A7S4A9H9_9STRA</name>
<feature type="chain" id="PRO_5031376548" evidence="3">
    <location>
        <begin position="22"/>
        <end position="607"/>
    </location>
</feature>
<feature type="transmembrane region" description="Helical" evidence="2">
    <location>
        <begin position="458"/>
        <end position="478"/>
    </location>
</feature>
<keyword evidence="2" id="KW-1133">Transmembrane helix</keyword>
<evidence type="ECO:0000313" key="4">
    <source>
        <dbReference type="EMBL" id="CAE0708000.1"/>
    </source>
</evidence>
<evidence type="ECO:0000256" key="2">
    <source>
        <dbReference type="SAM" id="Phobius"/>
    </source>
</evidence>
<feature type="transmembrane region" description="Helical" evidence="2">
    <location>
        <begin position="257"/>
        <end position="281"/>
    </location>
</feature>
<dbReference type="AlphaFoldDB" id="A0A7S4A9H9"/>
<sequence>MKIKIWNLLVFLPVILRFSTALVRPLNPLKTSREVRYNTRQFELPSVARSRRPTKIIRKCDLLLSLRLTVSDRNKNDNETLHEIGKNGTAETHSPMNQKRSLPSDNQMNAYRQDTNTSRYGKVQSIDLKNKSFQGSFLGSYFPFLQSSSPTTSKVSNLEVGSSNCSSALKMLNKKANDTITVADLEIILSQMQPPPYTDRIRYPKNEVSPARFTTTLPSKSTTNTKMAFGPSHVAFPQPSLLTGRELQRGTSVAGCFLGMVIGITILPNLWLVGGILGSFYGYEITKIVSTEDNNLKDSNIVGKFLISCGRQLARAYLQLVDYWKGLWFLYKTGQLSYEYYKTYENLDKKFAVQSKIDAWNRVFVEGKQKFDAWEQENEVGRTVLAGLRTAWLVDEQSRKRATGRSKYRLVQTAYDVKKTISRFLQNSFSSIKSAFREQEIKTFLKGLRIDMSREGSVATRLGAIGAALVAINVFGAIFSISPAFSNFLAIVFAAIWPSWAPDLASRTQEIGMEIKLRGYKENNSLSGSSVKVFDPVKFVRRRCEENKNGKITKSTSAYTKYRKPSFGSKTERAKYASSPFRLSFDSKKKHLGASGKVRTWRDFKIR</sequence>
<keyword evidence="2" id="KW-0472">Membrane</keyword>
<feature type="signal peptide" evidence="3">
    <location>
        <begin position="1"/>
        <end position="21"/>
    </location>
</feature>
<protein>
    <submittedName>
        <fullName evidence="4">Uncharacterized protein</fullName>
    </submittedName>
</protein>
<reference evidence="4" key="1">
    <citation type="submission" date="2021-01" db="EMBL/GenBank/DDBJ databases">
        <authorList>
            <person name="Corre E."/>
            <person name="Pelletier E."/>
            <person name="Niang G."/>
            <person name="Scheremetjew M."/>
            <person name="Finn R."/>
            <person name="Kale V."/>
            <person name="Holt S."/>
            <person name="Cochrane G."/>
            <person name="Meng A."/>
            <person name="Brown T."/>
            <person name="Cohen L."/>
        </authorList>
    </citation>
    <scope>NUCLEOTIDE SEQUENCE</scope>
    <source>
        <strain evidence="4">10249 10 AB</strain>
    </source>
</reference>
<accession>A0A7S4A9H9</accession>
<organism evidence="4">
    <name type="scientific">Pseudo-nitzschia australis</name>
    <dbReference type="NCBI Taxonomy" id="44445"/>
    <lineage>
        <taxon>Eukaryota</taxon>
        <taxon>Sar</taxon>
        <taxon>Stramenopiles</taxon>
        <taxon>Ochrophyta</taxon>
        <taxon>Bacillariophyta</taxon>
        <taxon>Bacillariophyceae</taxon>
        <taxon>Bacillariophycidae</taxon>
        <taxon>Bacillariales</taxon>
        <taxon>Bacillariaceae</taxon>
        <taxon>Pseudo-nitzschia</taxon>
    </lineage>
</organism>